<organism evidence="2">
    <name type="scientific">Brachypodium distachyon</name>
    <name type="common">Purple false brome</name>
    <name type="synonym">Trachynia distachya</name>
    <dbReference type="NCBI Taxonomy" id="15368"/>
    <lineage>
        <taxon>Eukaryota</taxon>
        <taxon>Viridiplantae</taxon>
        <taxon>Streptophyta</taxon>
        <taxon>Embryophyta</taxon>
        <taxon>Tracheophyta</taxon>
        <taxon>Spermatophyta</taxon>
        <taxon>Magnoliopsida</taxon>
        <taxon>Liliopsida</taxon>
        <taxon>Poales</taxon>
        <taxon>Poaceae</taxon>
        <taxon>BOP clade</taxon>
        <taxon>Pooideae</taxon>
        <taxon>Stipodae</taxon>
        <taxon>Brachypodieae</taxon>
        <taxon>Brachypodium</taxon>
    </lineage>
</organism>
<name>A0A2K2DE26_BRADI</name>
<proteinExistence type="predicted"/>
<evidence type="ECO:0000313" key="2">
    <source>
        <dbReference type="EMBL" id="PNT72528.1"/>
    </source>
</evidence>
<dbReference type="InParanoid" id="A0A2K2DE26"/>
<dbReference type="Gramene" id="PNT72528">
    <property type="protein sequence ID" value="PNT72528"/>
    <property type="gene ID" value="BRADI_2g45541v3"/>
</dbReference>
<dbReference type="SUPFAM" id="SSF53098">
    <property type="entry name" value="Ribonuclease H-like"/>
    <property type="match status" value="1"/>
</dbReference>
<dbReference type="AlphaFoldDB" id="A0A2K2DE26"/>
<keyword evidence="4" id="KW-1185">Reference proteome</keyword>
<dbReference type="EnsemblPlants" id="PNT72528">
    <property type="protein sequence ID" value="PNT72528"/>
    <property type="gene ID" value="BRADI_2g45541v3"/>
</dbReference>
<dbReference type="STRING" id="15368.A0A2K2DE26"/>
<evidence type="ECO:0000313" key="4">
    <source>
        <dbReference type="Proteomes" id="UP000008810"/>
    </source>
</evidence>
<reference evidence="3" key="3">
    <citation type="submission" date="2018-08" db="UniProtKB">
        <authorList>
            <consortium name="EnsemblPlants"/>
        </authorList>
    </citation>
    <scope>IDENTIFICATION</scope>
    <source>
        <strain evidence="3">cv. Bd21</strain>
    </source>
</reference>
<reference evidence="2" key="2">
    <citation type="submission" date="2017-06" db="EMBL/GenBank/DDBJ databases">
        <title>WGS assembly of Brachypodium distachyon.</title>
        <authorList>
            <consortium name="The International Brachypodium Initiative"/>
            <person name="Lucas S."/>
            <person name="Harmon-Smith M."/>
            <person name="Lail K."/>
            <person name="Tice H."/>
            <person name="Grimwood J."/>
            <person name="Bruce D."/>
            <person name="Barry K."/>
            <person name="Shu S."/>
            <person name="Lindquist E."/>
            <person name="Wang M."/>
            <person name="Pitluck S."/>
            <person name="Vogel J.P."/>
            <person name="Garvin D.F."/>
            <person name="Mockler T.C."/>
            <person name="Schmutz J."/>
            <person name="Rokhsar D."/>
            <person name="Bevan M.W."/>
        </authorList>
    </citation>
    <scope>NUCLEOTIDE SEQUENCE</scope>
    <source>
        <strain evidence="2">Bd21</strain>
    </source>
</reference>
<feature type="domain" description="DUF4371" evidence="1">
    <location>
        <begin position="77"/>
        <end position="312"/>
    </location>
</feature>
<dbReference type="InterPro" id="IPR025398">
    <property type="entry name" value="DUF4371"/>
</dbReference>
<gene>
    <name evidence="2" type="ORF">BRADI_2g45541v3</name>
</gene>
<dbReference type="OrthoDB" id="679913at2759"/>
<dbReference type="EMBL" id="CM000881">
    <property type="protein sequence ID" value="PNT72528.1"/>
    <property type="molecule type" value="Genomic_DNA"/>
</dbReference>
<reference evidence="2 3" key="1">
    <citation type="journal article" date="2010" name="Nature">
        <title>Genome sequencing and analysis of the model grass Brachypodium distachyon.</title>
        <authorList>
            <consortium name="International Brachypodium Initiative"/>
        </authorList>
    </citation>
    <scope>NUCLEOTIDE SEQUENCE [LARGE SCALE GENOMIC DNA]</scope>
    <source>
        <strain evidence="2 3">Bd21</strain>
    </source>
</reference>
<accession>A0A2K2DE26</accession>
<dbReference type="InterPro" id="IPR012337">
    <property type="entry name" value="RNaseH-like_sf"/>
</dbReference>
<evidence type="ECO:0000259" key="1">
    <source>
        <dbReference type="Pfam" id="PF14291"/>
    </source>
</evidence>
<dbReference type="PANTHER" id="PTHR45749">
    <property type="match status" value="1"/>
</dbReference>
<protein>
    <recommendedName>
        <fullName evidence="1">DUF4371 domain-containing protein</fullName>
    </recommendedName>
</protein>
<evidence type="ECO:0000313" key="3">
    <source>
        <dbReference type="EnsemblPlants" id="PNT72528"/>
    </source>
</evidence>
<dbReference type="Proteomes" id="UP000008810">
    <property type="component" value="Chromosome 2"/>
</dbReference>
<sequence>MIDILLPKGPKRDLSIQYGPKDKLNRRFSALSYSRVLPNGEKCDIEWLVYRKELNRVCCFCCKLLRKGHVKGLLVNEGFNDWMHLNVRLKEHETSREHVTNMAAWYECRLRFQNNQTIDKVAQRELEKEKEHWRKVLHRILLIVPFLGERNIAFRGSNCNLYQDNNGNFLGLIQMLAQFDQVMREHVDRITNDRIRDHYLGPSIQNELINLLATAIRSEIIGKIKKAKYFSVLLDCTPDISHQEQMSLIIRYVDVSSDFVSIEESFLGFLEVNDTTGQGLFDVLKDELKSLDLDIDNVRGQGYDNGSNMKGPNKGVQKKLLELNLRAFYSACGCHNLNLTLCDMAKSCRKASDFFGVIQRIYTIFAKSTKRWKILKDNIPGLTLKSLSATRWESRIDSVKAIRFQIPEIREALLQVAETDIDPCTSISIIIWYEILLAVSLISKELQLKDMLIDIAIESVQGLISFFSKYRENAFSKALEAAKEIALEMDIHPGFRTKRKIKRKRQFDEVAADASVDLQSEEESFRVNYFLPVVDQAIASLTRRFEQYQGFEKIFGFLFTSDRLRSLDHQSLMAACVNLENSLKSGE</sequence>
<dbReference type="Pfam" id="PF14291">
    <property type="entry name" value="DUF4371"/>
    <property type="match status" value="1"/>
</dbReference>
<dbReference type="PANTHER" id="PTHR45749:SF35">
    <property type="entry name" value="AC-LIKE TRANSPOSASE-RELATED"/>
    <property type="match status" value="1"/>
</dbReference>